<evidence type="ECO:0000256" key="3">
    <source>
        <dbReference type="ARBA" id="ARBA00022679"/>
    </source>
</evidence>
<dbReference type="InterPro" id="IPR012340">
    <property type="entry name" value="NA-bd_OB-fold"/>
</dbReference>
<dbReference type="InterPro" id="IPR039753">
    <property type="entry name" value="RG7MT1"/>
</dbReference>
<dbReference type="Pfam" id="PF03291">
    <property type="entry name" value="mRNA_G-N7_MeTrfase"/>
    <property type="match status" value="1"/>
</dbReference>
<dbReference type="Gene3D" id="3.30.470.30">
    <property type="entry name" value="DNA ligase/mRNA capping enzyme"/>
    <property type="match status" value="1"/>
</dbReference>
<dbReference type="PANTHER" id="PTHR12189">
    <property type="entry name" value="MRNA GUANINE-7- METHYLTRANSFERASE"/>
    <property type="match status" value="1"/>
</dbReference>
<dbReference type="GO" id="GO:0005524">
    <property type="term" value="F:ATP binding"/>
    <property type="evidence" value="ECO:0007669"/>
    <property type="project" value="InterPro"/>
</dbReference>
<dbReference type="InterPro" id="IPR029063">
    <property type="entry name" value="SAM-dependent_MTases_sf"/>
</dbReference>
<dbReference type="SUPFAM" id="SSF53335">
    <property type="entry name" value="S-adenosyl-L-methionine-dependent methyltransferases"/>
    <property type="match status" value="1"/>
</dbReference>
<dbReference type="SUPFAM" id="SSF56091">
    <property type="entry name" value="DNA ligase/mRNA capping enzyme, catalytic domain"/>
    <property type="match status" value="1"/>
</dbReference>
<proteinExistence type="predicted"/>
<keyword evidence="5" id="KW-0694">RNA-binding</keyword>
<dbReference type="InterPro" id="IPR004971">
    <property type="entry name" value="mRNA_G-N7_MeTrfase_dom"/>
</dbReference>
<protein>
    <recommendedName>
        <fullName evidence="1">mRNA (guanine-N(7))-methyltransferase</fullName>
        <ecNumber evidence="1">2.1.1.56</ecNumber>
    </recommendedName>
</protein>
<dbReference type="GO" id="GO:0005634">
    <property type="term" value="C:nucleus"/>
    <property type="evidence" value="ECO:0007669"/>
    <property type="project" value="TreeGrafter"/>
</dbReference>
<dbReference type="EMBL" id="MN740464">
    <property type="protein sequence ID" value="QHU27865.1"/>
    <property type="molecule type" value="Genomic_DNA"/>
</dbReference>
<dbReference type="GO" id="GO:0004482">
    <property type="term" value="F:mRNA 5'-cap (guanine-N7-)-methyltransferase activity"/>
    <property type="evidence" value="ECO:0007669"/>
    <property type="project" value="UniProtKB-EC"/>
</dbReference>
<dbReference type="EC" id="2.1.1.56" evidence="1"/>
<evidence type="ECO:0000313" key="7">
    <source>
        <dbReference type="EMBL" id="QHU27865.1"/>
    </source>
</evidence>
<sequence>MEILKDDEIFSIIDTHYSLIQDNNSECLIKLSNSSEWGENEFANFINVMKTEKYEETIEKQKLQVMTEDVILEISDSSNILKYSHNPNYIDYKDKSVSLYKYKVLAKHKYNELFNSELQFKTVAKKLVGKENLPDNWNDIRKFFKINKRIVYTDKKTNMRFIVNICKCNKYDIEETDDRDLYYKLANSKIIKSSQKYEFFLDITNASKDIILEGLIKMEQALFLSPYIISKKQQQDVIANYSGLVSKDIATRYYNYNNCDKKPVDKTKPALLTPKPVTLEKINILEPDEYTGISILSEYTVTEKADGERLLMFIDNAGYVYLIDNTYKVIDTGLRSTKELYNSLIDGEYISCEKRLDKSNVGLFAAFDMYYYGGKKITSLPLIEDEAKEDSRYKYLVSSSKYIKSRDEGNSIDYIVKEHLYTDSILKDCDNILKNGSKYPYSIDGLIFTPAKLALYSYYSNKPVEITERVKWDRVFKWKPPEQNSIDFLAKFGKVITVDGEKYREMFLHVGYNAKHYDKYTINNALRELYDAEYKKLNKEQDCKYSLKLFKPNNYYAEGIEKSYIKLNARDEARCESGELIDGDKIIEYRYLLDENIKPSMRWIPMRLREDKMRIYNTGEISKTANDYSVAINIWSSIHNPVTESIIRGKAPILKMDSANELLQSDDVYYSRKINRDGLLSVNMQQFHNICIKNMLYSKQKYRGSLLELACGEGGDMNRWINNDYRFVLGIDYVKHGIYNTDSGAYSRLIGKKDDYNNKGGGGGHGGNKFKKFPLQFPDIVYAAGDCSKPIMNGECSLSIDDEESANIIQLVLNKRSGNIPAHYKNVAGRGANGFDVCACMFAIHYFFENEEKINTFLNNVSSMLKVGGTFICTFMDGKSVVGAINANGGDMVEGRKKLNKRTEDKGVPLWAIIRRYESGDGERDFNKKVDVYIEATKKFIPEFIVDFDVLIRKCKEYNIELVESELFSQTFNKIKARYTDPNVRKNNIYNIISDLDKEEELKQFSFFNRWCIFKKV</sequence>
<dbReference type="InterPro" id="IPR001339">
    <property type="entry name" value="mRNA_cap_enzyme_adenylation"/>
</dbReference>
<evidence type="ECO:0000256" key="5">
    <source>
        <dbReference type="ARBA" id="ARBA00022884"/>
    </source>
</evidence>
<feature type="domain" description="MRNA cap 0 methyltransferase" evidence="6">
    <location>
        <begin position="680"/>
        <end position="1017"/>
    </location>
</feature>
<accession>A0A6C0LCT4</accession>
<evidence type="ECO:0000256" key="2">
    <source>
        <dbReference type="ARBA" id="ARBA00022603"/>
    </source>
</evidence>
<dbReference type="PANTHER" id="PTHR12189:SF2">
    <property type="entry name" value="MRNA CAP GUANINE-N7 METHYLTRANSFERASE"/>
    <property type="match status" value="1"/>
</dbReference>
<evidence type="ECO:0000256" key="1">
    <source>
        <dbReference type="ARBA" id="ARBA00011926"/>
    </source>
</evidence>
<organism evidence="7">
    <name type="scientific">viral metagenome</name>
    <dbReference type="NCBI Taxonomy" id="1070528"/>
    <lineage>
        <taxon>unclassified sequences</taxon>
        <taxon>metagenomes</taxon>
        <taxon>organismal metagenomes</taxon>
    </lineage>
</organism>
<evidence type="ECO:0000256" key="4">
    <source>
        <dbReference type="ARBA" id="ARBA00022691"/>
    </source>
</evidence>
<dbReference type="GO" id="GO:0004484">
    <property type="term" value="F:mRNA guanylyltransferase activity"/>
    <property type="evidence" value="ECO:0007669"/>
    <property type="project" value="InterPro"/>
</dbReference>
<dbReference type="Gene3D" id="2.40.50.140">
    <property type="entry name" value="Nucleic acid-binding proteins"/>
    <property type="match status" value="1"/>
</dbReference>
<dbReference type="Gene3D" id="3.40.50.150">
    <property type="entry name" value="Vaccinia Virus protein VP39"/>
    <property type="match status" value="1"/>
</dbReference>
<dbReference type="PROSITE" id="PS51562">
    <property type="entry name" value="RNA_CAP0_MT"/>
    <property type="match status" value="1"/>
</dbReference>
<dbReference type="Pfam" id="PF01331">
    <property type="entry name" value="mRNA_cap_enzyme"/>
    <property type="match status" value="1"/>
</dbReference>
<name>A0A6C0LCT4_9ZZZZ</name>
<dbReference type="AlphaFoldDB" id="A0A6C0LCT4"/>
<keyword evidence="4" id="KW-0949">S-adenosyl-L-methionine</keyword>
<dbReference type="GO" id="GO:0003723">
    <property type="term" value="F:RNA binding"/>
    <property type="evidence" value="ECO:0007669"/>
    <property type="project" value="UniProtKB-KW"/>
</dbReference>
<reference evidence="7" key="1">
    <citation type="journal article" date="2020" name="Nature">
        <title>Giant virus diversity and host interactions through global metagenomics.</title>
        <authorList>
            <person name="Schulz F."/>
            <person name="Roux S."/>
            <person name="Paez-Espino D."/>
            <person name="Jungbluth S."/>
            <person name="Walsh D.A."/>
            <person name="Denef V.J."/>
            <person name="McMahon K.D."/>
            <person name="Konstantinidis K.T."/>
            <person name="Eloe-Fadrosh E.A."/>
            <person name="Kyrpides N.C."/>
            <person name="Woyke T."/>
        </authorList>
    </citation>
    <scope>NUCLEOTIDE SEQUENCE</scope>
    <source>
        <strain evidence="7">GVMAG-M-3300027769-26</strain>
    </source>
</reference>
<keyword evidence="3" id="KW-0808">Transferase</keyword>
<keyword evidence="2" id="KW-0489">Methyltransferase</keyword>
<evidence type="ECO:0000259" key="6">
    <source>
        <dbReference type="PROSITE" id="PS51562"/>
    </source>
</evidence>